<gene>
    <name evidence="10" type="ORF">TD95_004015</name>
</gene>
<dbReference type="Pfam" id="PF07690">
    <property type="entry name" value="MFS_1"/>
    <property type="match status" value="1"/>
</dbReference>
<dbReference type="GO" id="GO:0022857">
    <property type="term" value="F:transmembrane transporter activity"/>
    <property type="evidence" value="ECO:0007669"/>
    <property type="project" value="InterPro"/>
</dbReference>
<keyword evidence="3" id="KW-0813">Transport</keyword>
<organism evidence="10 11">
    <name type="scientific">Thielaviopsis punctulata</name>
    <dbReference type="NCBI Taxonomy" id="72032"/>
    <lineage>
        <taxon>Eukaryota</taxon>
        <taxon>Fungi</taxon>
        <taxon>Dikarya</taxon>
        <taxon>Ascomycota</taxon>
        <taxon>Pezizomycotina</taxon>
        <taxon>Sordariomycetes</taxon>
        <taxon>Hypocreomycetidae</taxon>
        <taxon>Microascales</taxon>
        <taxon>Ceratocystidaceae</taxon>
        <taxon>Thielaviopsis</taxon>
    </lineage>
</organism>
<evidence type="ECO:0000256" key="8">
    <source>
        <dbReference type="SAM" id="Phobius"/>
    </source>
</evidence>
<feature type="transmembrane region" description="Helical" evidence="8">
    <location>
        <begin position="311"/>
        <end position="328"/>
    </location>
</feature>
<feature type="transmembrane region" description="Helical" evidence="8">
    <location>
        <begin position="279"/>
        <end position="299"/>
    </location>
</feature>
<feature type="transmembrane region" description="Helical" evidence="8">
    <location>
        <begin position="197"/>
        <end position="219"/>
    </location>
</feature>
<protein>
    <recommendedName>
        <fullName evidence="9">Major facilitator superfamily (MFS) profile domain-containing protein</fullName>
    </recommendedName>
</protein>
<dbReference type="InterPro" id="IPR011701">
    <property type="entry name" value="MFS"/>
</dbReference>
<keyword evidence="4 8" id="KW-0812">Transmembrane</keyword>
<accession>A0A0F4Z881</accession>
<dbReference type="Gene3D" id="1.20.1250.20">
    <property type="entry name" value="MFS general substrate transporter like domains"/>
    <property type="match status" value="2"/>
</dbReference>
<dbReference type="InterPro" id="IPR036259">
    <property type="entry name" value="MFS_trans_sf"/>
</dbReference>
<evidence type="ECO:0000256" key="4">
    <source>
        <dbReference type="ARBA" id="ARBA00022692"/>
    </source>
</evidence>
<feature type="region of interest" description="Disordered" evidence="7">
    <location>
        <begin position="1"/>
        <end position="26"/>
    </location>
</feature>
<dbReference type="GO" id="GO:0012505">
    <property type="term" value="C:endomembrane system"/>
    <property type="evidence" value="ECO:0007669"/>
    <property type="project" value="UniProtKB-SubCell"/>
</dbReference>
<comment type="caution">
    <text evidence="10">The sequence shown here is derived from an EMBL/GenBank/DDBJ whole genome shotgun (WGS) entry which is preliminary data.</text>
</comment>
<dbReference type="GO" id="GO:0016020">
    <property type="term" value="C:membrane"/>
    <property type="evidence" value="ECO:0007669"/>
    <property type="project" value="TreeGrafter"/>
</dbReference>
<dbReference type="Proteomes" id="UP000033483">
    <property type="component" value="Unassembled WGS sequence"/>
</dbReference>
<dbReference type="EMBL" id="LAEV01002293">
    <property type="protein sequence ID" value="KKA26078.1"/>
    <property type="molecule type" value="Genomic_DNA"/>
</dbReference>
<dbReference type="PANTHER" id="PTHR23514:SF3">
    <property type="entry name" value="BYPASS OF STOP CODON PROTEIN 6"/>
    <property type="match status" value="1"/>
</dbReference>
<dbReference type="PANTHER" id="PTHR23514">
    <property type="entry name" value="BYPASS OF STOP CODON PROTEIN 6"/>
    <property type="match status" value="1"/>
</dbReference>
<keyword evidence="6 8" id="KW-0472">Membrane</keyword>
<feature type="transmembrane region" description="Helical" evidence="8">
    <location>
        <begin position="76"/>
        <end position="98"/>
    </location>
</feature>
<dbReference type="PROSITE" id="PS50850">
    <property type="entry name" value="MFS"/>
    <property type="match status" value="1"/>
</dbReference>
<comment type="subcellular location">
    <subcellularLocation>
        <location evidence="1">Endomembrane system</location>
        <topology evidence="1">Multi-pass membrane protein</topology>
    </subcellularLocation>
</comment>
<comment type="similarity">
    <text evidence="2">Belongs to the major facilitator superfamily.</text>
</comment>
<feature type="transmembrane region" description="Helical" evidence="8">
    <location>
        <begin position="400"/>
        <end position="421"/>
    </location>
</feature>
<dbReference type="FunFam" id="1.20.1250.20:FF:000286">
    <property type="entry name" value="MFS efflux transporter"/>
    <property type="match status" value="1"/>
</dbReference>
<feature type="transmembrane region" description="Helical" evidence="8">
    <location>
        <begin position="368"/>
        <end position="394"/>
    </location>
</feature>
<evidence type="ECO:0000313" key="10">
    <source>
        <dbReference type="EMBL" id="KKA26078.1"/>
    </source>
</evidence>
<feature type="transmembrane region" description="Helical" evidence="8">
    <location>
        <begin position="43"/>
        <end position="70"/>
    </location>
</feature>
<evidence type="ECO:0000256" key="7">
    <source>
        <dbReference type="SAM" id="MobiDB-lite"/>
    </source>
</evidence>
<name>A0A0F4Z881_9PEZI</name>
<keyword evidence="11" id="KW-1185">Reference proteome</keyword>
<evidence type="ECO:0000256" key="5">
    <source>
        <dbReference type="ARBA" id="ARBA00022989"/>
    </source>
</evidence>
<evidence type="ECO:0000259" key="9">
    <source>
        <dbReference type="PROSITE" id="PS50850"/>
    </source>
</evidence>
<dbReference type="InterPro" id="IPR020846">
    <property type="entry name" value="MFS_dom"/>
</dbReference>
<evidence type="ECO:0000256" key="2">
    <source>
        <dbReference type="ARBA" id="ARBA00008335"/>
    </source>
</evidence>
<reference evidence="10 11" key="1">
    <citation type="submission" date="2015-03" db="EMBL/GenBank/DDBJ databases">
        <authorList>
            <person name="Radwan O."/>
            <person name="Al-Naeli F.A."/>
            <person name="Rendon G.A."/>
            <person name="Fields C."/>
        </authorList>
    </citation>
    <scope>NUCLEOTIDE SEQUENCE [LARGE SCALE GENOMIC DNA]</scope>
    <source>
        <strain evidence="10">CR-DP1</strain>
    </source>
</reference>
<dbReference type="SUPFAM" id="SSF103473">
    <property type="entry name" value="MFS general substrate transporter"/>
    <property type="match status" value="1"/>
</dbReference>
<feature type="transmembrane region" description="Helical" evidence="8">
    <location>
        <begin position="240"/>
        <end position="259"/>
    </location>
</feature>
<feature type="transmembrane region" description="Helical" evidence="8">
    <location>
        <begin position="170"/>
        <end position="191"/>
    </location>
</feature>
<proteinExistence type="inferred from homology"/>
<dbReference type="AlphaFoldDB" id="A0A0F4Z881"/>
<feature type="transmembrane region" description="Helical" evidence="8">
    <location>
        <begin position="334"/>
        <end position="356"/>
    </location>
</feature>
<evidence type="ECO:0000313" key="11">
    <source>
        <dbReference type="Proteomes" id="UP000033483"/>
    </source>
</evidence>
<feature type="transmembrane region" description="Helical" evidence="8">
    <location>
        <begin position="135"/>
        <end position="158"/>
    </location>
</feature>
<evidence type="ECO:0000256" key="3">
    <source>
        <dbReference type="ARBA" id="ARBA00022448"/>
    </source>
</evidence>
<feature type="domain" description="Major facilitator superfamily (MFS) profile" evidence="9">
    <location>
        <begin position="45"/>
        <end position="427"/>
    </location>
</feature>
<sequence>MHTDKKPIDDEAGHHTVSEAEEEAEAVSLPPQRPRWNHDAVHVWRVVAVMYGFFVMGVGDGCIGALLPYIEKYYSVSYTLVSLLFLTPCLGYLIAGLLNTHIHHHLGQRGIALLAPLLHTAAYLALALRPPSFPAIPPLVFLAGLASGLQDSAWNAWLASLARENELLGLAHALYGLGATAAPLAATAVVARAPWCVFFAALCGLAGLEGLLNAIAFRAASAREYRAALSGAARPRTRNALRRPAAWLLAVFMLGYVGVEVSLGGWTTTYMLRERRATHFLAGLAATLYWLGITLGRLVLGFVTGRVGERVAVVAYLALSIGLQLLFWRVDNTAAAVTFVVLMGFFLGPLFPAAIARATKVLRRDYHVGAIGVGSAAGGVGGALLPFAIGALAARQDQGVAVLQVVVLVVLVVITAVWMFFCQVPAESD</sequence>
<evidence type="ECO:0000256" key="6">
    <source>
        <dbReference type="ARBA" id="ARBA00023136"/>
    </source>
</evidence>
<feature type="transmembrane region" description="Helical" evidence="8">
    <location>
        <begin position="110"/>
        <end position="129"/>
    </location>
</feature>
<keyword evidence="5 8" id="KW-1133">Transmembrane helix</keyword>
<feature type="compositionally biased region" description="Basic and acidic residues" evidence="7">
    <location>
        <begin position="1"/>
        <end position="18"/>
    </location>
</feature>
<evidence type="ECO:0000256" key="1">
    <source>
        <dbReference type="ARBA" id="ARBA00004127"/>
    </source>
</evidence>
<dbReference type="InterPro" id="IPR051788">
    <property type="entry name" value="MFS_Transporter"/>
</dbReference>
<dbReference type="OrthoDB" id="413079at2759"/>